<name>A0A392QZL1_9FABA</name>
<proteinExistence type="predicted"/>
<sequence>MLLCLGKDESKRLLPRYTMRNVEATSEQEHWRPKHANIHHSPAEALQSVTSLWPFLKWGVDILGPFTAAANQVKFLIAAVDYFTKWIEAEPVATIG</sequence>
<dbReference type="InterPro" id="IPR012337">
    <property type="entry name" value="RNaseH-like_sf"/>
</dbReference>
<keyword evidence="2" id="KW-1185">Reference proteome</keyword>
<dbReference type="Gene3D" id="3.30.420.10">
    <property type="entry name" value="Ribonuclease H-like superfamily/Ribonuclease H"/>
    <property type="match status" value="1"/>
</dbReference>
<dbReference type="AlphaFoldDB" id="A0A392QZL1"/>
<dbReference type="SUPFAM" id="SSF53098">
    <property type="entry name" value="Ribonuclease H-like"/>
    <property type="match status" value="1"/>
</dbReference>
<dbReference type="Proteomes" id="UP000265520">
    <property type="component" value="Unassembled WGS sequence"/>
</dbReference>
<reference evidence="1 2" key="1">
    <citation type="journal article" date="2018" name="Front. Plant Sci.">
        <title>Red Clover (Trifolium pratense) and Zigzag Clover (T. medium) - A Picture of Genomic Similarities and Differences.</title>
        <authorList>
            <person name="Dluhosova J."/>
            <person name="Istvanek J."/>
            <person name="Nedelnik J."/>
            <person name="Repkova J."/>
        </authorList>
    </citation>
    <scope>NUCLEOTIDE SEQUENCE [LARGE SCALE GENOMIC DNA]</scope>
    <source>
        <strain evidence="2">cv. 10/8</strain>
        <tissue evidence="1">Leaf</tissue>
    </source>
</reference>
<organism evidence="1 2">
    <name type="scientific">Trifolium medium</name>
    <dbReference type="NCBI Taxonomy" id="97028"/>
    <lineage>
        <taxon>Eukaryota</taxon>
        <taxon>Viridiplantae</taxon>
        <taxon>Streptophyta</taxon>
        <taxon>Embryophyta</taxon>
        <taxon>Tracheophyta</taxon>
        <taxon>Spermatophyta</taxon>
        <taxon>Magnoliopsida</taxon>
        <taxon>eudicotyledons</taxon>
        <taxon>Gunneridae</taxon>
        <taxon>Pentapetalae</taxon>
        <taxon>rosids</taxon>
        <taxon>fabids</taxon>
        <taxon>Fabales</taxon>
        <taxon>Fabaceae</taxon>
        <taxon>Papilionoideae</taxon>
        <taxon>50 kb inversion clade</taxon>
        <taxon>NPAAA clade</taxon>
        <taxon>Hologalegina</taxon>
        <taxon>IRL clade</taxon>
        <taxon>Trifolieae</taxon>
        <taxon>Trifolium</taxon>
    </lineage>
</organism>
<evidence type="ECO:0000313" key="1">
    <source>
        <dbReference type="EMBL" id="MCI29419.1"/>
    </source>
</evidence>
<dbReference type="EMBL" id="LXQA010172440">
    <property type="protein sequence ID" value="MCI29419.1"/>
    <property type="molecule type" value="Genomic_DNA"/>
</dbReference>
<accession>A0A392QZL1</accession>
<dbReference type="GO" id="GO:0003676">
    <property type="term" value="F:nucleic acid binding"/>
    <property type="evidence" value="ECO:0007669"/>
    <property type="project" value="InterPro"/>
</dbReference>
<feature type="non-terminal residue" evidence="1">
    <location>
        <position position="96"/>
    </location>
</feature>
<evidence type="ECO:0000313" key="2">
    <source>
        <dbReference type="Proteomes" id="UP000265520"/>
    </source>
</evidence>
<comment type="caution">
    <text evidence="1">The sequence shown here is derived from an EMBL/GenBank/DDBJ whole genome shotgun (WGS) entry which is preliminary data.</text>
</comment>
<protein>
    <submittedName>
        <fullName evidence="1">Gypsy retrotransposon integrase-like protein</fullName>
    </submittedName>
</protein>
<dbReference type="InterPro" id="IPR036397">
    <property type="entry name" value="RNaseH_sf"/>
</dbReference>